<evidence type="ECO:0000313" key="5">
    <source>
        <dbReference type="Proteomes" id="UP000316079"/>
    </source>
</evidence>
<sequence>MFLSDEYGAVFVRENGVLRCATEGRKEPKEAPRRRLFSRNFSLQLCSVEALTFPSATSQSSRTHFKFTYNKEGSLRYSVKSLFDISLQFIADHIEHVDSLVGFPEQMAEKLFSASEERHKFTDTCTGASALQLFCDAYGDLVLKSLCLRNSFHLVSERLEEIRQFQSLECLDLYGCRLGDEHGVFQHITSEALTRLAETDRPHKDNSITEKGLGYLTCFKTLQKLDISGTNVTVNMSLKRFFRTKMEMILSETPLSEFGHSNCKTDGWAEQVIRQWEITAAKVSKKERKPRTNAASFYGREKFIREALNSWSGTNETTNEIEQIHFHKVKPCDSRSVSEHSTHLSPQRVRKRRPSVEEEQSFAPLAKRQSLSAEDIELLNSY</sequence>
<accession>A0A553Q2L6</accession>
<feature type="compositionally biased region" description="Basic and acidic residues" evidence="3">
    <location>
        <begin position="332"/>
        <end position="342"/>
    </location>
</feature>
<reference evidence="4 5" key="1">
    <citation type="journal article" date="2019" name="Sci. Data">
        <title>Hybrid genome assembly and annotation of Danionella translucida.</title>
        <authorList>
            <person name="Kadobianskyi M."/>
            <person name="Schulze L."/>
            <person name="Schuelke M."/>
            <person name="Judkewitz B."/>
        </authorList>
    </citation>
    <scope>NUCLEOTIDE SEQUENCE [LARGE SCALE GENOMIC DNA]</scope>
    <source>
        <strain evidence="4 5">Bolton</strain>
    </source>
</reference>
<dbReference type="Gene3D" id="3.80.10.10">
    <property type="entry name" value="Ribonuclease Inhibitor"/>
    <property type="match status" value="1"/>
</dbReference>
<dbReference type="STRING" id="623744.A0A553Q2L6"/>
<evidence type="ECO:0008006" key="6">
    <source>
        <dbReference type="Google" id="ProtNLM"/>
    </source>
</evidence>
<gene>
    <name evidence="4" type="ORF">DNTS_026064</name>
</gene>
<dbReference type="PANTHER" id="PTHR31994:SF3">
    <property type="entry name" value="LEUCINE-RICH REPEAT-CONTAINING PROTEIN 42"/>
    <property type="match status" value="1"/>
</dbReference>
<dbReference type="InterPro" id="IPR032675">
    <property type="entry name" value="LRR_dom_sf"/>
</dbReference>
<dbReference type="OrthoDB" id="120976at2759"/>
<proteinExistence type="predicted"/>
<evidence type="ECO:0000256" key="2">
    <source>
        <dbReference type="ARBA" id="ARBA00022737"/>
    </source>
</evidence>
<dbReference type="SUPFAM" id="SSF52047">
    <property type="entry name" value="RNI-like"/>
    <property type="match status" value="1"/>
</dbReference>
<evidence type="ECO:0000313" key="4">
    <source>
        <dbReference type="EMBL" id="TRY84184.1"/>
    </source>
</evidence>
<keyword evidence="1" id="KW-0433">Leucine-rich repeat</keyword>
<dbReference type="AlphaFoldDB" id="A0A553Q2L6"/>
<dbReference type="Proteomes" id="UP000316079">
    <property type="component" value="Unassembled WGS sequence"/>
</dbReference>
<evidence type="ECO:0000256" key="3">
    <source>
        <dbReference type="SAM" id="MobiDB-lite"/>
    </source>
</evidence>
<feature type="region of interest" description="Disordered" evidence="3">
    <location>
        <begin position="332"/>
        <end position="364"/>
    </location>
</feature>
<dbReference type="PANTHER" id="PTHR31994">
    <property type="entry name" value="LEUCINE-RICH REPEAT-CONTAINING PROTEIN 42"/>
    <property type="match status" value="1"/>
</dbReference>
<dbReference type="InterPro" id="IPR039631">
    <property type="entry name" value="LRRC42"/>
</dbReference>
<name>A0A553Q2L6_9TELE</name>
<evidence type="ECO:0000256" key="1">
    <source>
        <dbReference type="ARBA" id="ARBA00022614"/>
    </source>
</evidence>
<keyword evidence="5" id="KW-1185">Reference proteome</keyword>
<organism evidence="4 5">
    <name type="scientific">Danionella cerebrum</name>
    <dbReference type="NCBI Taxonomy" id="2873325"/>
    <lineage>
        <taxon>Eukaryota</taxon>
        <taxon>Metazoa</taxon>
        <taxon>Chordata</taxon>
        <taxon>Craniata</taxon>
        <taxon>Vertebrata</taxon>
        <taxon>Euteleostomi</taxon>
        <taxon>Actinopterygii</taxon>
        <taxon>Neopterygii</taxon>
        <taxon>Teleostei</taxon>
        <taxon>Ostariophysi</taxon>
        <taxon>Cypriniformes</taxon>
        <taxon>Danionidae</taxon>
        <taxon>Danioninae</taxon>
        <taxon>Danionella</taxon>
    </lineage>
</organism>
<dbReference type="EMBL" id="SRMA01026433">
    <property type="protein sequence ID" value="TRY84184.1"/>
    <property type="molecule type" value="Genomic_DNA"/>
</dbReference>
<comment type="caution">
    <text evidence="4">The sequence shown here is derived from an EMBL/GenBank/DDBJ whole genome shotgun (WGS) entry which is preliminary data.</text>
</comment>
<keyword evidence="2" id="KW-0677">Repeat</keyword>
<protein>
    <recommendedName>
        <fullName evidence="6">Leucine-rich repeat-containing protein 42</fullName>
    </recommendedName>
</protein>